<dbReference type="EMBL" id="MN270975">
    <property type="protein sequence ID" value="QIM08086.1"/>
    <property type="molecule type" value="Genomic_DNA"/>
</dbReference>
<reference evidence="16 17" key="2">
    <citation type="journal article" date="2020" name="Transbound. Emerg. Dis.">
        <title>The evolution of African swine fever virus in Sardinia (1978 to 2014) as revealed by whole genome sequencing and comparative analysis.</title>
        <authorList>
            <person name="Torresi C."/>
            <person name="Fiori M."/>
            <person name="Bertolotti L."/>
            <person name="Floris M."/>
            <person name="Colitti B."/>
            <person name="Giammarioli M."/>
            <person name="Dei Giudici S."/>
            <person name="Oggiano A."/>
            <person name="Malmberg M."/>
            <person name="De Mia G.M."/>
            <person name="Belak S."/>
            <person name="Granberg F."/>
        </authorList>
    </citation>
    <scope>NUCLEOTIDE SEQUENCE [LARGE SCALE GENOMIC DNA]</scope>
    <source>
        <strain evidence="4">139/Nu/1981</strain>
        <strain evidence="5">140/Or/1985</strain>
        <strain evidence="7">141/Nu/1990</strain>
        <strain evidence="8">142/Nu/1995</strain>
        <strain evidence="13">22653/Ca/2014</strain>
        <strain evidence="10">26/Ss/2004</strain>
        <strain evidence="2">56/Ca/1978</strain>
        <strain evidence="3">57/Ca/1979</strain>
        <strain evidence="9">60/Nu/1997</strain>
        <strain evidence="11">72407/Ss/2005</strain>
        <strain evidence="6">85/Ca/1985</strain>
        <strain evidence="12">97/Ot/2012</strain>
    </source>
</reference>
<dbReference type="Proteomes" id="UP000501487">
    <property type="component" value="Segment"/>
</dbReference>
<organismHost>
    <name type="scientific">Phacochoerus aethiopicus</name>
    <name type="common">Warthog</name>
    <dbReference type="NCBI Taxonomy" id="85517"/>
</organismHost>
<reference evidence="14" key="3">
    <citation type="journal article" date="2020" name="Vaccines (Basel)">
        <title>African Swine Fever Circulation among Free-Ranging Pigs in Sardinia: Data from the Eradication Program.</title>
        <authorList>
            <person name="Franzoni G."/>
            <person name="Dei Giudici S."/>
            <person name="Loi F."/>
            <person name="Sanna D."/>
            <person name="Floris M."/>
            <person name="Fiori M."/>
            <person name="Sanna M.L."/>
            <person name="Madrau P."/>
            <person name="Scarpa F."/>
            <person name="Zinellu S."/>
            <person name="Giammarioli M."/>
            <person name="Cappai S."/>
            <person name="De Mia G.M."/>
            <person name="Laddomada A."/>
            <person name="Rolesu S."/>
            <person name="Oggiano A."/>
        </authorList>
    </citation>
    <scope>NUCLEOTIDE SEQUENCE [LARGE SCALE GENOMIC DNA]</scope>
    <source>
        <strain evidence="14">103917/18</strain>
        <strain evidence="15">55234/18</strain>
    </source>
</reference>
<dbReference type="EMBL" id="MN270970">
    <property type="protein sequence ID" value="QIM06915.1"/>
    <property type="molecule type" value="Genomic_DNA"/>
</dbReference>
<organism evidence="1">
    <name type="scientific">African swine fever virus</name>
    <name type="common">ASFV</name>
    <dbReference type="NCBI Taxonomy" id="10497"/>
    <lineage>
        <taxon>Viruses</taxon>
        <taxon>Varidnaviria</taxon>
        <taxon>Bamfordvirae</taxon>
        <taxon>Nucleocytoviricota</taxon>
        <taxon>Pokkesviricetes</taxon>
        <taxon>Asfuvirales</taxon>
        <taxon>Asfarviridae</taxon>
        <taxon>Asfivirus</taxon>
        <taxon>Asfivirus haemorrhagiae</taxon>
    </lineage>
</organism>
<dbReference type="EMBL" id="MT932578">
    <property type="protein sequence ID" value="QPL11733.1"/>
    <property type="molecule type" value="Genomic_DNA"/>
</dbReference>
<dbReference type="EMBL" id="KX354450">
    <property type="protein sequence ID" value="AOO54344.1"/>
    <property type="molecule type" value="Genomic_DNA"/>
</dbReference>
<evidence type="ECO:0000313" key="9">
    <source>
        <dbReference type="EMBL" id="QIM08319.1"/>
    </source>
</evidence>
<dbReference type="Proteomes" id="UP000502933">
    <property type="component" value="Segment"/>
</dbReference>
<dbReference type="Proteomes" id="UP000503294">
    <property type="component" value="Segment"/>
</dbReference>
<evidence type="ECO:0000313" key="8">
    <source>
        <dbReference type="EMBL" id="QIM08086.1"/>
    </source>
</evidence>
<organismHost>
    <name type="scientific">Potamochoerus larvatus</name>
    <name type="common">Bushpig</name>
    <dbReference type="NCBI Taxonomy" id="273792"/>
</organismHost>
<dbReference type="EMBL" id="MN270972">
    <property type="protein sequence ID" value="QIM07385.1"/>
    <property type="molecule type" value="Genomic_DNA"/>
</dbReference>
<dbReference type="Proteomes" id="UP000502695">
    <property type="component" value="Segment"/>
</dbReference>
<evidence type="ECO:0000313" key="4">
    <source>
        <dbReference type="EMBL" id="QIM07150.1"/>
    </source>
</evidence>
<dbReference type="RefSeq" id="YP_009703256.1">
    <property type="nucleotide sequence ID" value="NC_044955.1"/>
</dbReference>
<dbReference type="EMBL" id="MT932579">
    <property type="protein sequence ID" value="QPL11950.1"/>
    <property type="molecule type" value="Genomic_DNA"/>
</dbReference>
<dbReference type="GeneID" id="41902064"/>
<dbReference type="Proteomes" id="UP000500690">
    <property type="component" value="Segment"/>
</dbReference>
<accession>A0A3G1EUT6</accession>
<evidence type="ECO:0000313" key="2">
    <source>
        <dbReference type="EMBL" id="QIM06680.1"/>
    </source>
</evidence>
<evidence type="ECO:0000313" key="14">
    <source>
        <dbReference type="EMBL" id="QPL11733.1"/>
    </source>
</evidence>
<evidence type="ECO:0000313" key="12">
    <source>
        <dbReference type="EMBL" id="QIM09018.1"/>
    </source>
</evidence>
<reference evidence="1" key="1">
    <citation type="journal article" date="2016" name="Genome Announc.">
        <title>Complete genome sequence of an African swine fever virus isolate from Sardinia, Italy.</title>
        <authorList>
            <person name="Granberg F."/>
            <person name="Torresi C."/>
            <person name="Oggiano A."/>
            <person name="Malmberg M."/>
            <person name="Iscaro C."/>
            <person name="De Mia G.M."/>
            <person name="Sandor B."/>
        </authorList>
    </citation>
    <scope>NUCLEOTIDE SEQUENCE [LARGE SCALE GENOMIC DNA]</scope>
    <source>
        <strain evidence="1">47/Ss/2008</strain>
    </source>
</reference>
<evidence type="ECO:0000313" key="17">
    <source>
        <dbReference type="Proteomes" id="UP000500898"/>
    </source>
</evidence>
<organismHost>
    <name type="scientific">Sus scrofa</name>
    <name type="common">Pig</name>
    <dbReference type="NCBI Taxonomy" id="9823"/>
</organismHost>
<sequence length="72" mass="8289">MASFRLLRTAIAYQYLSSNVLSKNSLFSRSVFSINSLNSQKISILNFRLFTFCNIGLLENTSWHKIMLLLVL</sequence>
<dbReference type="Proteomes" id="UP000266411">
    <property type="component" value="Segment"/>
</dbReference>
<protein>
    <submittedName>
        <fullName evidence="1">Uncharacterized protein</fullName>
    </submittedName>
</protein>
<name>A0A3G1EUT6_ASF</name>
<dbReference type="EMBL" id="MN270979">
    <property type="protein sequence ID" value="QIM09018.1"/>
    <property type="molecule type" value="Genomic_DNA"/>
</dbReference>
<evidence type="ECO:0000313" key="3">
    <source>
        <dbReference type="EMBL" id="QIM06915.1"/>
    </source>
</evidence>
<dbReference type="Proteomes" id="UP000502885">
    <property type="component" value="Segment"/>
</dbReference>
<dbReference type="EMBL" id="MN270980">
    <property type="protein sequence ID" value="QIM09251.1"/>
    <property type="molecule type" value="Genomic_DNA"/>
</dbReference>
<evidence type="ECO:0000313" key="11">
    <source>
        <dbReference type="EMBL" id="QIM08785.1"/>
    </source>
</evidence>
<dbReference type="Proteomes" id="UP000501235">
    <property type="component" value="Segment"/>
</dbReference>
<evidence type="ECO:0000313" key="1">
    <source>
        <dbReference type="EMBL" id="AOO54344.1"/>
    </source>
</evidence>
<organismHost>
    <name type="scientific">Ornithodoros moubata</name>
    <name type="common">Soft tick</name>
    <name type="synonym">Argasid tick</name>
    <dbReference type="NCBI Taxonomy" id="6938"/>
</organismHost>
<dbReference type="Proteomes" id="UP000501990">
    <property type="component" value="Segment"/>
</dbReference>
<dbReference type="Proteomes" id="UP000501465">
    <property type="component" value="Segment"/>
</dbReference>
<dbReference type="EMBL" id="MN270971">
    <property type="protein sequence ID" value="QIM07150.1"/>
    <property type="molecule type" value="Genomic_DNA"/>
</dbReference>
<organismHost>
    <name type="scientific">Phacochoerus africanus</name>
    <name type="common">Warthog</name>
    <dbReference type="NCBI Taxonomy" id="41426"/>
</organismHost>
<evidence type="ECO:0000313" key="10">
    <source>
        <dbReference type="EMBL" id="QIM08552.1"/>
    </source>
</evidence>
<dbReference type="Proteomes" id="UP000503066">
    <property type="component" value="Genome"/>
</dbReference>
<dbReference type="KEGG" id="vg:41902064"/>
<evidence type="ECO:0000313" key="16">
    <source>
        <dbReference type="Proteomes" id="UP000500690"/>
    </source>
</evidence>
<proteinExistence type="predicted"/>
<evidence type="ECO:0000313" key="5">
    <source>
        <dbReference type="EMBL" id="QIM07385.1"/>
    </source>
</evidence>
<dbReference type="Proteomes" id="UP000501683">
    <property type="component" value="Segment"/>
</dbReference>
<evidence type="ECO:0000313" key="13">
    <source>
        <dbReference type="EMBL" id="QIM09251.1"/>
    </source>
</evidence>
<gene>
    <name evidence="1" type="primary">URF10</name>
    <name evidence="2" type="synonym">URF010</name>
    <name evidence="1" type="ORF">AFSV47Ss_0039</name>
</gene>
<dbReference type="EMBL" id="MN270973">
    <property type="protein sequence ID" value="QIM07618.1"/>
    <property type="molecule type" value="Genomic_DNA"/>
</dbReference>
<evidence type="ECO:0000313" key="6">
    <source>
        <dbReference type="EMBL" id="QIM07618.1"/>
    </source>
</evidence>
<dbReference type="EMBL" id="MN270977">
    <property type="protein sequence ID" value="QIM08552.1"/>
    <property type="molecule type" value="Genomic_DNA"/>
</dbReference>
<dbReference type="EMBL" id="MN270978">
    <property type="protein sequence ID" value="QIM08785.1"/>
    <property type="molecule type" value="Genomic_DNA"/>
</dbReference>
<evidence type="ECO:0000313" key="7">
    <source>
        <dbReference type="EMBL" id="QIM07851.1"/>
    </source>
</evidence>
<dbReference type="Proteomes" id="UP000594565">
    <property type="component" value="Segment"/>
</dbReference>
<dbReference type="EMBL" id="MN270974">
    <property type="protein sequence ID" value="QIM07851.1"/>
    <property type="molecule type" value="Genomic_DNA"/>
</dbReference>
<evidence type="ECO:0000313" key="15">
    <source>
        <dbReference type="EMBL" id="QPL11950.1"/>
    </source>
</evidence>
<dbReference type="Proteomes" id="UP000594644">
    <property type="component" value="Segment"/>
</dbReference>
<dbReference type="EMBL" id="MN270969">
    <property type="protein sequence ID" value="QIM06680.1"/>
    <property type="molecule type" value="Genomic_DNA"/>
</dbReference>
<organismHost>
    <name type="scientific">Ornithodoros</name>
    <name type="common">relapsing fever ticks</name>
    <dbReference type="NCBI Taxonomy" id="6937"/>
</organismHost>
<dbReference type="Proteomes" id="UP000500898">
    <property type="component" value="Segment"/>
</dbReference>
<dbReference type="EMBL" id="MN270976">
    <property type="protein sequence ID" value="QIM08319.1"/>
    <property type="molecule type" value="Genomic_DNA"/>
</dbReference>